<organism evidence="3 4">
    <name type="scientific">Amphimedon queenslandica</name>
    <name type="common">Sponge</name>
    <dbReference type="NCBI Taxonomy" id="400682"/>
    <lineage>
        <taxon>Eukaryota</taxon>
        <taxon>Metazoa</taxon>
        <taxon>Porifera</taxon>
        <taxon>Demospongiae</taxon>
        <taxon>Heteroscleromorpha</taxon>
        <taxon>Haplosclerida</taxon>
        <taxon>Niphatidae</taxon>
        <taxon>Amphimedon</taxon>
    </lineage>
</organism>
<keyword evidence="1" id="KW-0175">Coiled coil</keyword>
<feature type="region of interest" description="Disordered" evidence="2">
    <location>
        <begin position="233"/>
        <end position="310"/>
    </location>
</feature>
<evidence type="ECO:0000256" key="1">
    <source>
        <dbReference type="SAM" id="Coils"/>
    </source>
</evidence>
<dbReference type="Gene3D" id="1.20.5.1700">
    <property type="match status" value="1"/>
</dbReference>
<accession>A0AAN0JF05</accession>
<dbReference type="KEGG" id="aqu:109584179"/>
<reference evidence="3" key="2">
    <citation type="submission" date="2024-06" db="UniProtKB">
        <authorList>
            <consortium name="EnsemblMetazoa"/>
        </authorList>
    </citation>
    <scope>IDENTIFICATION</scope>
</reference>
<feature type="compositionally biased region" description="Low complexity" evidence="2">
    <location>
        <begin position="957"/>
        <end position="968"/>
    </location>
</feature>
<dbReference type="RefSeq" id="XP_019855361.1">
    <property type="nucleotide sequence ID" value="XM_019999802.1"/>
</dbReference>
<feature type="coiled-coil region" evidence="1">
    <location>
        <begin position="556"/>
        <end position="774"/>
    </location>
</feature>
<keyword evidence="4" id="KW-1185">Reference proteome</keyword>
<dbReference type="GeneID" id="109584179"/>
<evidence type="ECO:0000256" key="2">
    <source>
        <dbReference type="SAM" id="MobiDB-lite"/>
    </source>
</evidence>
<sequence length="1057" mass="120243">MAVSSSVTSSVTRTSYAFDTLCNGSPCCVCDAKCLLKLTKNFRTTRSVASSLYKKLNEIIHEIEVRRGCQLVGFSIGRAPINKRERTKRKGDYYSFDIMDPRTWNKDALKLQWEECKRSDCGRNGLIVLTVVTQAETPINYSSHEEYVIKIEEELRSYSMFERNDNRLQITSFSLQKSKGKAHAYAIYVAIRLLESSSRVWKGGAEEPAVPAVSQYISAGRTAATAAMHQPNPILLHSPHTPVQDPTQSVSRDRKSHSSTLSSMSSSGASRKTRSLTYSGSKSSGSMHTHQYDEESKRHTEVKKENEGLRAQISQMSEVLKSKETELEIFKEENMQVKSQLHHMEAINQAKLKLEEENKELLVQLSLLVQTNEENESKLRKVVKENSRLSKSPKESHQIKVIQEESRQLKLQLSEMAELSKARETELERVKEENAQLNSQLHHNVEKIHRAKLVAEEENERLKAHLSELVERSEANDIDMRKLMEENSRLKTTNVRKSPEEKNEIKMIKKENRHLKAQVSELVKLYQVKETELNEAVTKNALLTAQLHDVERIKEATVLEEENTQLKMQLSELIVKSEANEAELRRVMEENVQLNAKLHLSLEEREQTTTQFKRQFSNELERVEREKEKVISELQEKLQMKDAESAIYVEDFNSERVDRERIHSQLEDLREEFAQTKERMLIERQRCEQLAEENVELSNEREKAQEDIQVLTAQVNAYSREVDKQKGLVTQSQEKHKTEVDQLRGEISSLREEINSLRKENEGMKAANTELMKKLKSHKRTSSLTDNPQSTTSKSQNTRDRQLDASNSATKQPVISPVASLQGASINAVSHSNGQKYRSLSMKLNRTDVTSSLPPATAITGRTSSSRPKLYNNEIERAEEEERLRSEREVDAILLDVDHTRKSYKLLTPSAIVENGLKETRARANTYTEGITRSITHTQAGTHTQASSHTQASEANTHTQASSHTQTSEANTHTQASEANTHTQPSTHTHASSHTQTSEANTHTQAGTHAQASEVSKREKAPYDPNLVCPKCGKQYRVGGIQKLRRHINERCTGKED</sequence>
<protein>
    <submittedName>
        <fullName evidence="3">Uncharacterized protein</fullName>
    </submittedName>
</protein>
<feature type="compositionally biased region" description="Polar residues" evidence="2">
    <location>
        <begin position="999"/>
        <end position="1014"/>
    </location>
</feature>
<dbReference type="EnsemblMetazoa" id="XM_019999802.1">
    <property type="protein sequence ID" value="XP_019855361.1"/>
    <property type="gene ID" value="LOC109584179"/>
</dbReference>
<evidence type="ECO:0000313" key="3">
    <source>
        <dbReference type="EnsemblMetazoa" id="XP_019855361.1"/>
    </source>
</evidence>
<feature type="region of interest" description="Disordered" evidence="2">
    <location>
        <begin position="775"/>
        <end position="814"/>
    </location>
</feature>
<proteinExistence type="predicted"/>
<feature type="coiled-coil region" evidence="1">
    <location>
        <begin position="399"/>
        <end position="472"/>
    </location>
</feature>
<evidence type="ECO:0000313" key="4">
    <source>
        <dbReference type="Proteomes" id="UP000007879"/>
    </source>
</evidence>
<feature type="compositionally biased region" description="Basic and acidic residues" evidence="2">
    <location>
        <begin position="290"/>
        <end position="308"/>
    </location>
</feature>
<feature type="compositionally biased region" description="Low complexity" evidence="2">
    <location>
        <begin position="981"/>
        <end position="998"/>
    </location>
</feature>
<dbReference type="Proteomes" id="UP000007879">
    <property type="component" value="Unassembled WGS sequence"/>
</dbReference>
<feature type="compositionally biased region" description="Polar residues" evidence="2">
    <location>
        <begin position="804"/>
        <end position="813"/>
    </location>
</feature>
<feature type="region of interest" description="Disordered" evidence="2">
    <location>
        <begin position="934"/>
        <end position="1032"/>
    </location>
</feature>
<reference evidence="4" key="1">
    <citation type="journal article" date="2010" name="Nature">
        <title>The Amphimedon queenslandica genome and the evolution of animal complexity.</title>
        <authorList>
            <person name="Srivastava M."/>
            <person name="Simakov O."/>
            <person name="Chapman J."/>
            <person name="Fahey B."/>
            <person name="Gauthier M.E."/>
            <person name="Mitros T."/>
            <person name="Richards G.S."/>
            <person name="Conaco C."/>
            <person name="Dacre M."/>
            <person name="Hellsten U."/>
            <person name="Larroux C."/>
            <person name="Putnam N.H."/>
            <person name="Stanke M."/>
            <person name="Adamska M."/>
            <person name="Darling A."/>
            <person name="Degnan S.M."/>
            <person name="Oakley T.H."/>
            <person name="Plachetzki D.C."/>
            <person name="Zhai Y."/>
            <person name="Adamski M."/>
            <person name="Calcino A."/>
            <person name="Cummins S.F."/>
            <person name="Goodstein D.M."/>
            <person name="Harris C."/>
            <person name="Jackson D.J."/>
            <person name="Leys S.P."/>
            <person name="Shu S."/>
            <person name="Woodcroft B.J."/>
            <person name="Vervoort M."/>
            <person name="Kosik K.S."/>
            <person name="Manning G."/>
            <person name="Degnan B.M."/>
            <person name="Rokhsar D.S."/>
        </authorList>
    </citation>
    <scope>NUCLEOTIDE SEQUENCE [LARGE SCALE GENOMIC DNA]</scope>
</reference>
<name>A0AAN0JF05_AMPQE</name>
<feature type="compositionally biased region" description="Low complexity" evidence="2">
    <location>
        <begin position="258"/>
        <end position="286"/>
    </location>
</feature>
<feature type="compositionally biased region" description="Polar residues" evidence="2">
    <location>
        <begin position="969"/>
        <end position="980"/>
    </location>
</feature>
<feature type="compositionally biased region" description="Polar residues" evidence="2">
    <location>
        <begin position="934"/>
        <end position="956"/>
    </location>
</feature>
<dbReference type="AlphaFoldDB" id="A0AAN0JF05"/>
<feature type="compositionally biased region" description="Polar residues" evidence="2">
    <location>
        <begin position="782"/>
        <end position="796"/>
    </location>
</feature>